<dbReference type="Gene3D" id="2.60.40.10">
    <property type="entry name" value="Immunoglobulins"/>
    <property type="match status" value="1"/>
</dbReference>
<dbReference type="PROSITE" id="PS50853">
    <property type="entry name" value="FN3"/>
    <property type="match status" value="1"/>
</dbReference>
<organism evidence="4">
    <name type="scientific">Candidatus Kentrum eta</name>
    <dbReference type="NCBI Taxonomy" id="2126337"/>
    <lineage>
        <taxon>Bacteria</taxon>
        <taxon>Pseudomonadati</taxon>
        <taxon>Pseudomonadota</taxon>
        <taxon>Gammaproteobacteria</taxon>
        <taxon>Candidatus Kentrum</taxon>
    </lineage>
</organism>
<dbReference type="EMBL" id="CAADFI010000094">
    <property type="protein sequence ID" value="VFJ96594.1"/>
    <property type="molecule type" value="Genomic_DNA"/>
</dbReference>
<proteinExistence type="predicted"/>
<dbReference type="InterPro" id="IPR003961">
    <property type="entry name" value="FN3_dom"/>
</dbReference>
<dbReference type="SUPFAM" id="SSF49265">
    <property type="entry name" value="Fibronectin type III"/>
    <property type="match status" value="1"/>
</dbReference>
<protein>
    <submittedName>
        <fullName evidence="4">Fibronectin type III domain-containing protein</fullName>
    </submittedName>
</protein>
<dbReference type="EMBL" id="CAADFJ010000093">
    <property type="protein sequence ID" value="VFK02516.1"/>
    <property type="molecule type" value="Genomic_DNA"/>
</dbReference>
<evidence type="ECO:0000313" key="3">
    <source>
        <dbReference type="EMBL" id="VFJ96594.1"/>
    </source>
</evidence>
<evidence type="ECO:0000313" key="2">
    <source>
        <dbReference type="EMBL" id="VFJ95987.1"/>
    </source>
</evidence>
<dbReference type="InterPro" id="IPR013783">
    <property type="entry name" value="Ig-like_fold"/>
</dbReference>
<feature type="domain" description="Fibronectin type-III" evidence="1">
    <location>
        <begin position="113"/>
        <end position="202"/>
    </location>
</feature>
<dbReference type="AlphaFoldDB" id="A0A450VCK6"/>
<dbReference type="EMBL" id="CAADFG010000095">
    <property type="protein sequence ID" value="VFJ95987.1"/>
    <property type="molecule type" value="Genomic_DNA"/>
</dbReference>
<evidence type="ECO:0000259" key="1">
    <source>
        <dbReference type="PROSITE" id="PS50853"/>
    </source>
</evidence>
<accession>A0A450VCK6</accession>
<dbReference type="CDD" id="cd00063">
    <property type="entry name" value="FN3"/>
    <property type="match status" value="1"/>
</dbReference>
<gene>
    <name evidence="2" type="ORF">BECKH772A_GA0070896_100954</name>
    <name evidence="3" type="ORF">BECKH772B_GA0070898_100945</name>
    <name evidence="4" type="ORF">BECKH772C_GA0070978_100934</name>
</gene>
<dbReference type="Pfam" id="PF00041">
    <property type="entry name" value="fn3"/>
    <property type="match status" value="1"/>
</dbReference>
<name>A0A450VCK6_9GAMM</name>
<dbReference type="SMART" id="SM00060">
    <property type="entry name" value="FN3"/>
    <property type="match status" value="1"/>
</dbReference>
<evidence type="ECO:0000313" key="4">
    <source>
        <dbReference type="EMBL" id="VFK02516.1"/>
    </source>
</evidence>
<reference evidence="4" key="1">
    <citation type="submission" date="2019-02" db="EMBL/GenBank/DDBJ databases">
        <authorList>
            <person name="Gruber-Vodicka R. H."/>
            <person name="Seah K. B. B."/>
        </authorList>
    </citation>
    <scope>NUCLEOTIDE SEQUENCE</scope>
    <source>
        <strain evidence="4">BECK_SA2B12</strain>
        <strain evidence="2">BECK_SA2B15</strain>
        <strain evidence="3">BECK_SA2B20</strain>
    </source>
</reference>
<dbReference type="InterPro" id="IPR036116">
    <property type="entry name" value="FN3_sf"/>
</dbReference>
<sequence>MATFPLKEAEIFELAYKLSDGLKNNSDIFPAPPINPLDLDEALTAYAAKREAASAAQAVAEQATSDKQAALRGLVDKMKKDFRYAEMAADFDDDKLKTLGWGGRREPTPLAAPGQAVRLVSREQGSDWITLAWERPGDGGKPSNYEVLFRALGATEYQTAATTLDTEITLANQERGKELEYAVAAVNRAGRGPISNAVMAVL</sequence>